<dbReference type="Proteomes" id="UP000799764">
    <property type="component" value="Unassembled WGS sequence"/>
</dbReference>
<sequence length="144" mass="15617">MSGLLLFFFFFAAVMATAVCVVSTLYLLLDFDFDFDFNFDNIKTQGGELLRSFVSNITNVVKFLPSSTSTSMSINRPLPTKIATTTTTTSTSKDEHNTITALPVSHGPTSAASKLLRQTRARTLHARAPGIVQLPTGGYNCAVM</sequence>
<feature type="chain" id="PRO_5040273055" evidence="1">
    <location>
        <begin position="17"/>
        <end position="144"/>
    </location>
</feature>
<keyword evidence="3" id="KW-1185">Reference proteome</keyword>
<comment type="caution">
    <text evidence="2">The sequence shown here is derived from an EMBL/GenBank/DDBJ whole genome shotgun (WGS) entry which is preliminary data.</text>
</comment>
<accession>A0A9P4PX92</accession>
<name>A0A9P4PX92_9PLEO</name>
<evidence type="ECO:0000256" key="1">
    <source>
        <dbReference type="SAM" id="SignalP"/>
    </source>
</evidence>
<gene>
    <name evidence="2" type="ORF">P171DRAFT_20391</name>
</gene>
<protein>
    <submittedName>
        <fullName evidence="2">Uncharacterized protein</fullName>
    </submittedName>
</protein>
<dbReference type="EMBL" id="MU001492">
    <property type="protein sequence ID" value="KAF2452161.1"/>
    <property type="molecule type" value="Genomic_DNA"/>
</dbReference>
<reference evidence="2" key="1">
    <citation type="journal article" date="2020" name="Stud. Mycol.">
        <title>101 Dothideomycetes genomes: a test case for predicting lifestyles and emergence of pathogens.</title>
        <authorList>
            <person name="Haridas S."/>
            <person name="Albert R."/>
            <person name="Binder M."/>
            <person name="Bloem J."/>
            <person name="Labutti K."/>
            <person name="Salamov A."/>
            <person name="Andreopoulos B."/>
            <person name="Baker S."/>
            <person name="Barry K."/>
            <person name="Bills G."/>
            <person name="Bluhm B."/>
            <person name="Cannon C."/>
            <person name="Castanera R."/>
            <person name="Culley D."/>
            <person name="Daum C."/>
            <person name="Ezra D."/>
            <person name="Gonzalez J."/>
            <person name="Henrissat B."/>
            <person name="Kuo A."/>
            <person name="Liang C."/>
            <person name="Lipzen A."/>
            <person name="Lutzoni F."/>
            <person name="Magnuson J."/>
            <person name="Mondo S."/>
            <person name="Nolan M."/>
            <person name="Ohm R."/>
            <person name="Pangilinan J."/>
            <person name="Park H.-J."/>
            <person name="Ramirez L."/>
            <person name="Alfaro M."/>
            <person name="Sun H."/>
            <person name="Tritt A."/>
            <person name="Yoshinaga Y."/>
            <person name="Zwiers L.-H."/>
            <person name="Turgeon B."/>
            <person name="Goodwin S."/>
            <person name="Spatafora J."/>
            <person name="Crous P."/>
            <person name="Grigoriev I."/>
        </authorList>
    </citation>
    <scope>NUCLEOTIDE SEQUENCE</scope>
    <source>
        <strain evidence="2">CBS 690.94</strain>
    </source>
</reference>
<keyword evidence="1" id="KW-0732">Signal</keyword>
<evidence type="ECO:0000313" key="3">
    <source>
        <dbReference type="Proteomes" id="UP000799764"/>
    </source>
</evidence>
<feature type="signal peptide" evidence="1">
    <location>
        <begin position="1"/>
        <end position="16"/>
    </location>
</feature>
<dbReference type="AlphaFoldDB" id="A0A9P4PX92"/>
<evidence type="ECO:0000313" key="2">
    <source>
        <dbReference type="EMBL" id="KAF2452161.1"/>
    </source>
</evidence>
<organism evidence="2 3">
    <name type="scientific">Karstenula rhodostoma CBS 690.94</name>
    <dbReference type="NCBI Taxonomy" id="1392251"/>
    <lineage>
        <taxon>Eukaryota</taxon>
        <taxon>Fungi</taxon>
        <taxon>Dikarya</taxon>
        <taxon>Ascomycota</taxon>
        <taxon>Pezizomycotina</taxon>
        <taxon>Dothideomycetes</taxon>
        <taxon>Pleosporomycetidae</taxon>
        <taxon>Pleosporales</taxon>
        <taxon>Massarineae</taxon>
        <taxon>Didymosphaeriaceae</taxon>
        <taxon>Karstenula</taxon>
    </lineage>
</organism>
<proteinExistence type="predicted"/>
<dbReference type="OrthoDB" id="10598201at2759"/>